<keyword evidence="1" id="KW-1133">Transmembrane helix</keyword>
<reference evidence="3 4" key="1">
    <citation type="submission" date="2019-06" db="EMBL/GenBank/DDBJ databases">
        <title>YIM 131921 draft genome.</title>
        <authorList>
            <person name="Jiang L."/>
        </authorList>
    </citation>
    <scope>NUCLEOTIDE SEQUENCE [LARGE SCALE GENOMIC DNA]</scope>
    <source>
        <strain evidence="3 4">YIM 131921</strain>
    </source>
</reference>
<feature type="transmembrane region" description="Helical" evidence="1">
    <location>
        <begin position="668"/>
        <end position="685"/>
    </location>
</feature>
<dbReference type="EMBL" id="VDFU01000013">
    <property type="protein sequence ID" value="TNC49160.1"/>
    <property type="molecule type" value="Genomic_DNA"/>
</dbReference>
<dbReference type="SUPFAM" id="SSF56801">
    <property type="entry name" value="Acetyl-CoA synthetase-like"/>
    <property type="match status" value="1"/>
</dbReference>
<feature type="transmembrane region" description="Helical" evidence="1">
    <location>
        <begin position="697"/>
        <end position="715"/>
    </location>
</feature>
<evidence type="ECO:0000256" key="1">
    <source>
        <dbReference type="SAM" id="Phobius"/>
    </source>
</evidence>
<dbReference type="AlphaFoldDB" id="A0A5C4MUW4"/>
<dbReference type="OrthoDB" id="9803968at2"/>
<proteinExistence type="predicted"/>
<dbReference type="Gene3D" id="3.40.50.12780">
    <property type="entry name" value="N-terminal domain of ligase-like"/>
    <property type="match status" value="1"/>
</dbReference>
<feature type="transmembrane region" description="Helical" evidence="1">
    <location>
        <begin position="722"/>
        <end position="740"/>
    </location>
</feature>
<dbReference type="RefSeq" id="WP_139077050.1">
    <property type="nucleotide sequence ID" value="NZ_VDFU01000013.1"/>
</dbReference>
<dbReference type="Gene3D" id="3.40.50.1820">
    <property type="entry name" value="alpha/beta hydrolase"/>
    <property type="match status" value="1"/>
</dbReference>
<keyword evidence="1" id="KW-0812">Transmembrane</keyword>
<sequence length="853" mass="91870">MPPDFARDLARFGSRPALLVPGHAPWTYRDLAERAESIADRLRGPKRLVAIEAASDPQAVAAYLGVLRAGHAVALLPDGDAAARERVAARFSPDACFRRVEGRWRLLPSGVPAGPEPHPDLALLLQTSGSTGHGKGVRLAETALQANAGAIADYLDLGPEDRAALILPLHYSYGLSVLNSHLAVGASLWLHPRSVQAPGFLDAMAESGCTSLAGVPHTYDLLESIGLRDHPLPDLRLMTVAGGRLAPEQVRRYHQHLASKGGRFFVMYGQTEATARIAYLPPHLADSHPDSIGVAIPGGALSLRGPNGKRLDGAEAQGELIYTGPNVMMGYAEARSDLSRPAEVTELATGDLARRDPDGLYRVVGRLRRMSKIAGQRIGHDALEAALAERGIVAAVVGDDRRLLVAFAGDQSPAEVTDQTMQVSGLTARHILAQRLPELPRLPSGKPDYAALRAGLAPRDSDVATAFREVFHPTRPRPEDSFASLGGDSLRHVELSLELQRHLGHVPVGWERMTLAELGTLSPGQAKGASLGSDIVLRALAILAVVLQHQTGWPVYGGAAAMVVLIGLGIGRFQRAALVEGDFPRFFRPLLRVLGAYYLILAGYALAWDEVPWASVALLGNWGFADPARHEMLPYLYWFVEAYTQMLLVLAVPFLWPGVRRAVARDPFPFGLALLGVAMAARLVGPDLWDVGGRRIFTLPWVFFLCALGWCIAAADTLRRRLVVLAAAAVILPLVAYLGGNWYGSWIKYSALLGVTAWLLFVPRLRLPWVAQRPVLAIAQASFLIYLLHRLVPEVLMPALGLSGPGWAIDTAAVLGGVGLGLLAGWLQRAGSRLISDHRNRGMTRPYRPVGAA</sequence>
<dbReference type="PANTHER" id="PTHR43767">
    <property type="entry name" value="LONG-CHAIN-FATTY-ACID--COA LIGASE"/>
    <property type="match status" value="1"/>
</dbReference>
<dbReference type="PANTHER" id="PTHR43767:SF1">
    <property type="entry name" value="NONRIBOSOMAL PEPTIDE SYNTHASE PES1 (EUROFUNG)-RELATED"/>
    <property type="match status" value="1"/>
</dbReference>
<evidence type="ECO:0000313" key="3">
    <source>
        <dbReference type="EMBL" id="TNC49160.1"/>
    </source>
</evidence>
<dbReference type="SUPFAM" id="SSF47336">
    <property type="entry name" value="ACP-like"/>
    <property type="match status" value="1"/>
</dbReference>
<dbReference type="InterPro" id="IPR042099">
    <property type="entry name" value="ANL_N_sf"/>
</dbReference>
<dbReference type="Proteomes" id="UP000305887">
    <property type="component" value="Unassembled WGS sequence"/>
</dbReference>
<dbReference type="InterPro" id="IPR050237">
    <property type="entry name" value="ATP-dep_AMP-bd_enzyme"/>
</dbReference>
<feature type="domain" description="AMP-dependent synthetase/ligase" evidence="2">
    <location>
        <begin position="6"/>
        <end position="79"/>
    </location>
</feature>
<protein>
    <submittedName>
        <fullName evidence="3">AMP-binding protein</fullName>
    </submittedName>
</protein>
<dbReference type="InterPro" id="IPR000873">
    <property type="entry name" value="AMP-dep_synth/lig_dom"/>
</dbReference>
<feature type="transmembrane region" description="Helical" evidence="1">
    <location>
        <begin position="804"/>
        <end position="827"/>
    </location>
</feature>
<organism evidence="3 4">
    <name type="scientific">Rubellimicrobium rubrum</name>
    <dbReference type="NCBI Taxonomy" id="2585369"/>
    <lineage>
        <taxon>Bacteria</taxon>
        <taxon>Pseudomonadati</taxon>
        <taxon>Pseudomonadota</taxon>
        <taxon>Alphaproteobacteria</taxon>
        <taxon>Rhodobacterales</taxon>
        <taxon>Roseobacteraceae</taxon>
        <taxon>Rubellimicrobium</taxon>
    </lineage>
</organism>
<keyword evidence="1" id="KW-0472">Membrane</keyword>
<comment type="caution">
    <text evidence="3">The sequence shown here is derived from an EMBL/GenBank/DDBJ whole genome shotgun (WGS) entry which is preliminary data.</text>
</comment>
<dbReference type="InterPro" id="IPR036736">
    <property type="entry name" value="ACP-like_sf"/>
</dbReference>
<dbReference type="InterPro" id="IPR029058">
    <property type="entry name" value="AB_hydrolase_fold"/>
</dbReference>
<dbReference type="Pfam" id="PF00501">
    <property type="entry name" value="AMP-binding"/>
    <property type="match status" value="2"/>
</dbReference>
<accession>A0A5C4MUW4</accession>
<gene>
    <name evidence="3" type="ORF">FHG66_11970</name>
</gene>
<feature type="transmembrane region" description="Helical" evidence="1">
    <location>
        <begin position="553"/>
        <end position="570"/>
    </location>
</feature>
<feature type="transmembrane region" description="Helical" evidence="1">
    <location>
        <begin position="590"/>
        <end position="608"/>
    </location>
</feature>
<feature type="domain" description="AMP-dependent synthetase/ligase" evidence="2">
    <location>
        <begin position="115"/>
        <end position="331"/>
    </location>
</feature>
<feature type="transmembrane region" description="Helical" evidence="1">
    <location>
        <begin position="635"/>
        <end position="656"/>
    </location>
</feature>
<name>A0A5C4MUW4_9RHOB</name>
<feature type="transmembrane region" description="Helical" evidence="1">
    <location>
        <begin position="746"/>
        <end position="763"/>
    </location>
</feature>
<keyword evidence="4" id="KW-1185">Reference proteome</keyword>
<evidence type="ECO:0000259" key="2">
    <source>
        <dbReference type="Pfam" id="PF00501"/>
    </source>
</evidence>
<feature type="transmembrane region" description="Helical" evidence="1">
    <location>
        <begin position="775"/>
        <end position="792"/>
    </location>
</feature>
<evidence type="ECO:0000313" key="4">
    <source>
        <dbReference type="Proteomes" id="UP000305887"/>
    </source>
</evidence>